<dbReference type="PANTHER" id="PTHR42715">
    <property type="entry name" value="BETA-GLUCOSIDASE"/>
    <property type="match status" value="1"/>
</dbReference>
<dbReference type="Proteomes" id="UP000184038">
    <property type="component" value="Unassembled WGS sequence"/>
</dbReference>
<evidence type="ECO:0000256" key="1">
    <source>
        <dbReference type="ARBA" id="ARBA00005336"/>
    </source>
</evidence>
<dbReference type="Gene3D" id="3.40.50.1700">
    <property type="entry name" value="Glycoside hydrolase family 3 C-terminal domain"/>
    <property type="match status" value="1"/>
</dbReference>
<comment type="similarity">
    <text evidence="1 4">Belongs to the glycosyl hydrolase 3 family.</text>
</comment>
<dbReference type="InterPro" id="IPR013783">
    <property type="entry name" value="Ig-like_fold"/>
</dbReference>
<accession>A0A1M7LY12</accession>
<evidence type="ECO:0000313" key="7">
    <source>
        <dbReference type="Proteomes" id="UP000184038"/>
    </source>
</evidence>
<keyword evidence="3" id="KW-0119">Carbohydrate metabolism</keyword>
<dbReference type="Pfam" id="PF00933">
    <property type="entry name" value="Glyco_hydro_3"/>
    <property type="match status" value="1"/>
</dbReference>
<dbReference type="SMART" id="SM01217">
    <property type="entry name" value="Fn3_like"/>
    <property type="match status" value="1"/>
</dbReference>
<keyword evidence="4" id="KW-0326">Glycosidase</keyword>
<dbReference type="SUPFAM" id="SSF51445">
    <property type="entry name" value="(Trans)glycosidases"/>
    <property type="match status" value="1"/>
</dbReference>
<evidence type="ECO:0000256" key="2">
    <source>
        <dbReference type="ARBA" id="ARBA00022801"/>
    </source>
</evidence>
<dbReference type="RefSeq" id="WP_073289701.1">
    <property type="nucleotide sequence ID" value="NZ_FRCP01000018.1"/>
</dbReference>
<proteinExistence type="inferred from homology"/>
<dbReference type="InterPro" id="IPR036962">
    <property type="entry name" value="Glyco_hydro_3_N_sf"/>
</dbReference>
<dbReference type="GO" id="GO:0005975">
    <property type="term" value="P:carbohydrate metabolic process"/>
    <property type="evidence" value="ECO:0007669"/>
    <property type="project" value="InterPro"/>
</dbReference>
<dbReference type="STRING" id="1120996.SAMN02746066_03507"/>
<dbReference type="InterPro" id="IPR002772">
    <property type="entry name" value="Glyco_hydro_3_C"/>
</dbReference>
<protein>
    <submittedName>
        <fullName evidence="6">Beta-glucosidase</fullName>
    </submittedName>
</protein>
<dbReference type="OrthoDB" id="98455at2"/>
<gene>
    <name evidence="6" type="ORF">SAMN02746066_03507</name>
</gene>
<feature type="domain" description="Fibronectin type III-like" evidence="5">
    <location>
        <begin position="656"/>
        <end position="726"/>
    </location>
</feature>
<keyword evidence="7" id="KW-1185">Reference proteome</keyword>
<dbReference type="PROSITE" id="PS00775">
    <property type="entry name" value="GLYCOSYL_HYDROL_F3"/>
    <property type="match status" value="1"/>
</dbReference>
<dbReference type="InterPro" id="IPR026891">
    <property type="entry name" value="Fn3-like"/>
</dbReference>
<evidence type="ECO:0000259" key="5">
    <source>
        <dbReference type="SMART" id="SM01217"/>
    </source>
</evidence>
<reference evidence="6 7" key="1">
    <citation type="submission" date="2016-11" db="EMBL/GenBank/DDBJ databases">
        <authorList>
            <person name="Jaros S."/>
            <person name="Januszkiewicz K."/>
            <person name="Wedrychowicz H."/>
        </authorList>
    </citation>
    <scope>NUCLEOTIDE SEQUENCE [LARGE SCALE GENOMIC DNA]</scope>
    <source>
        <strain evidence="6 7">DSM 15930</strain>
    </source>
</reference>
<dbReference type="Gene3D" id="3.20.20.300">
    <property type="entry name" value="Glycoside hydrolase, family 3, N-terminal domain"/>
    <property type="match status" value="1"/>
</dbReference>
<keyword evidence="2 4" id="KW-0378">Hydrolase</keyword>
<evidence type="ECO:0000256" key="3">
    <source>
        <dbReference type="ARBA" id="ARBA00023277"/>
    </source>
</evidence>
<dbReference type="PRINTS" id="PR00133">
    <property type="entry name" value="GLHYDRLASE3"/>
</dbReference>
<name>A0A1M7LY12_9FIRM</name>
<dbReference type="Pfam" id="PF01915">
    <property type="entry name" value="Glyco_hydro_3_C"/>
    <property type="match status" value="1"/>
</dbReference>
<sequence length="737" mass="82102">MKKLSIEQEHHVKSLLEQLTLEEKIGMIHGNGLFKTAGVERLGIPALKFADGPMGVRNDFENAKWKTIGLSYDFVSYLPSNTSIASTWNKEVAYQVGQVLGEEARGRGKDMILAPGINVKRSPLCGRNFEYMSEDPYLIKELAVPLIKGVQEADVAACVKHFAANSQETKRLEVEAIIDDRAFRELYLPAFKAAVEEGESYSIMGAYNRYKGEHCCHSKCLLDDILREEWDYDGVVISDWGGAHDTEQAANTSLDIEMSVTDNFDEYFMANPLIEAVKSGKVLEEQIDKKVRRILTMMERLHMFSEERKSGSYNTPEHRAVIRKASEEGVVLLKNEENRLPLSKKVKKLAVIGQNGDMIHSNGGGSAEIKALYEISPLLGINMLLGGNTKIQYAPGYYIEPKKEESDVNWQESSLEDIVNRSGSSEGVTPENTKDNQVDEHLIVEQKKRKELREEAVKVAKEADEVIIIGGLNHDYDTEGADRNDLILPYEQDELIKAVLEVKPEAVIVIISGSPVEMRQWEKNAKAIVWTSYAGMEGGTGLARVLFGDVNPSGKLPESFPITITDSPAHCIGEFPGDLEVHHSEGINIGYRYYSTKKVPTQFCFGHGLSYTTFAYEDLVIDNSLVGRIDDNTVIDSVKITGQVRITNIGNQRGAEVVQIYVSPVESKVERPEIEIKGFEKVSLEPGESKIVTFSLDSSAFSYYDAEEKAFVVEPGKYTIRVGSSCEDIRVEADVIL</sequence>
<dbReference type="EMBL" id="FRCP01000018">
    <property type="protein sequence ID" value="SHM83203.1"/>
    <property type="molecule type" value="Genomic_DNA"/>
</dbReference>
<dbReference type="SUPFAM" id="SSF52279">
    <property type="entry name" value="Beta-D-glucan exohydrolase, C-terminal domain"/>
    <property type="match status" value="1"/>
</dbReference>
<evidence type="ECO:0000256" key="4">
    <source>
        <dbReference type="RuleBase" id="RU361161"/>
    </source>
</evidence>
<dbReference type="InterPro" id="IPR036881">
    <property type="entry name" value="Glyco_hydro_3_C_sf"/>
</dbReference>
<dbReference type="PANTHER" id="PTHR42715:SF10">
    <property type="entry name" value="BETA-GLUCOSIDASE"/>
    <property type="match status" value="1"/>
</dbReference>
<dbReference type="FunFam" id="2.60.40.10:FF:000495">
    <property type="entry name" value="Periplasmic beta-glucosidase"/>
    <property type="match status" value="1"/>
</dbReference>
<dbReference type="InterPro" id="IPR050288">
    <property type="entry name" value="Cellulose_deg_GH3"/>
</dbReference>
<dbReference type="AlphaFoldDB" id="A0A1M7LY12"/>
<dbReference type="Pfam" id="PF14310">
    <property type="entry name" value="Fn3-like"/>
    <property type="match status" value="1"/>
</dbReference>
<organism evidence="6 7">
    <name type="scientific">Anaerosporobacter mobilis DSM 15930</name>
    <dbReference type="NCBI Taxonomy" id="1120996"/>
    <lineage>
        <taxon>Bacteria</taxon>
        <taxon>Bacillati</taxon>
        <taxon>Bacillota</taxon>
        <taxon>Clostridia</taxon>
        <taxon>Lachnospirales</taxon>
        <taxon>Lachnospiraceae</taxon>
        <taxon>Anaerosporobacter</taxon>
    </lineage>
</organism>
<evidence type="ECO:0000313" key="6">
    <source>
        <dbReference type="EMBL" id="SHM83203.1"/>
    </source>
</evidence>
<dbReference type="Gene3D" id="2.60.40.10">
    <property type="entry name" value="Immunoglobulins"/>
    <property type="match status" value="1"/>
</dbReference>
<dbReference type="InterPro" id="IPR017853">
    <property type="entry name" value="GH"/>
</dbReference>
<dbReference type="InterPro" id="IPR001764">
    <property type="entry name" value="Glyco_hydro_3_N"/>
</dbReference>
<dbReference type="InterPro" id="IPR019800">
    <property type="entry name" value="Glyco_hydro_3_AS"/>
</dbReference>
<dbReference type="GO" id="GO:0008422">
    <property type="term" value="F:beta-glucosidase activity"/>
    <property type="evidence" value="ECO:0007669"/>
    <property type="project" value="UniProtKB-ARBA"/>
</dbReference>